<gene>
    <name evidence="1" type="ORF">KHLLAP_LOCUS8943</name>
</gene>
<comment type="caution">
    <text evidence="1">The sequence shown here is derived from an EMBL/GenBank/DDBJ whole genome shotgun (WGS) entry which is preliminary data.</text>
</comment>
<dbReference type="SUPFAM" id="SSF48239">
    <property type="entry name" value="Terpenoid cyclases/Protein prenyltransferases"/>
    <property type="match status" value="1"/>
</dbReference>
<dbReference type="Gene3D" id="1.50.10.20">
    <property type="match status" value="1"/>
</dbReference>
<reference evidence="1" key="1">
    <citation type="submission" date="2023-10" db="EMBL/GenBank/DDBJ databases">
        <authorList>
            <person name="Hackl T."/>
        </authorList>
    </citation>
    <scope>NUCLEOTIDE SEQUENCE</scope>
</reference>
<protein>
    <submittedName>
        <fullName evidence="1">Uu.00g135010.m01.CDS01</fullName>
    </submittedName>
</protein>
<evidence type="ECO:0000313" key="1">
    <source>
        <dbReference type="EMBL" id="CAJ2508475.1"/>
    </source>
</evidence>
<dbReference type="Proteomes" id="UP001295740">
    <property type="component" value="Unassembled WGS sequence"/>
</dbReference>
<accession>A0AAI8YIG6</accession>
<keyword evidence="2" id="KW-1185">Reference proteome</keyword>
<evidence type="ECO:0000313" key="2">
    <source>
        <dbReference type="Proteomes" id="UP001295740"/>
    </source>
</evidence>
<dbReference type="AlphaFoldDB" id="A0AAI8YIG6"/>
<sequence length="644" mass="72745">MVEALSQALIDEGGTIGFASSFMADVDDTAKTLTCLKLLGRNARPEKMINMFEAEDYFKTYPKERNPSSSANCNALVALLCQNSPQHCLPQITKAVAFLCDTWWSAVSKIQDKWNLSTLYPTLLLVQGFTKLVDLIEKGELSAFSDEVLRSRITICLYQACYRTLLDQSEDDSLNKSVEETAYGTLVLCEARRLDIWRDFDEQLSSAVRRAVVFIQSPEGRRPQCLWIEKVSYTSPFLAEAYRLAALKASTIPPAFHVGSSLRGDTSIIPRLSKLWRGTPLFSKTPEWEIRASMVEGTLFRPIVRERRLSVFTRKGVEEDKYFDVIPLAWPTCSNRTRTFAPPAFLFEGMMAALLNYQVDEFMEAVAGVNYAGRVPELRQLIDHVIDSDPIGDPPNVEEAKRQEVLVPLRKFVTRALKHPAVLSASAWDRKNVTCELRIYFQTHVTQNEDNELLKRHQFSNGVMREHFFRWVRTTSADHTSATYTFNFVSCLLGSWIENGRDCFSSPTEKYYAAAACQHLAAMCRMYNDHGSAVRDRDEGNLNSVDFPEFEAQSGACGGSSNSGDDLAAKKDQLFEIAQYERSCLEEAFRRLEGHSAEASSVEARARKSPQMEIWRLFYNVTDLFGQIYVLRDIGSRLTVGTAG</sequence>
<dbReference type="EMBL" id="CAUWAG010000012">
    <property type="protein sequence ID" value="CAJ2508475.1"/>
    <property type="molecule type" value="Genomic_DNA"/>
</dbReference>
<name>A0AAI8YIG6_9PEZI</name>
<proteinExistence type="predicted"/>
<dbReference type="InterPro" id="IPR008930">
    <property type="entry name" value="Terpenoid_cyclase/PrenylTrfase"/>
</dbReference>
<organism evidence="1 2">
    <name type="scientific">Anthostomella pinea</name>
    <dbReference type="NCBI Taxonomy" id="933095"/>
    <lineage>
        <taxon>Eukaryota</taxon>
        <taxon>Fungi</taxon>
        <taxon>Dikarya</taxon>
        <taxon>Ascomycota</taxon>
        <taxon>Pezizomycotina</taxon>
        <taxon>Sordariomycetes</taxon>
        <taxon>Xylariomycetidae</taxon>
        <taxon>Xylariales</taxon>
        <taxon>Xylariaceae</taxon>
        <taxon>Anthostomella</taxon>
    </lineage>
</organism>